<keyword evidence="2" id="KW-1185">Reference proteome</keyword>
<accession>A0A7K3NQK6</accession>
<protein>
    <submittedName>
        <fullName evidence="1">Uncharacterized protein</fullName>
    </submittedName>
</protein>
<dbReference type="EMBL" id="JAAGRQ010000104">
    <property type="protein sequence ID" value="NDY58458.1"/>
    <property type="molecule type" value="Genomic_DNA"/>
</dbReference>
<name>A0A7K3NQK6_9BACT</name>
<evidence type="ECO:0000313" key="2">
    <source>
        <dbReference type="Proteomes" id="UP000469724"/>
    </source>
</evidence>
<comment type="caution">
    <text evidence="1">The sequence shown here is derived from an EMBL/GenBank/DDBJ whole genome shotgun (WGS) entry which is preliminary data.</text>
</comment>
<reference evidence="1 2" key="1">
    <citation type="submission" date="2020-02" db="EMBL/GenBank/DDBJ databases">
        <title>Comparative genomics of sulfur disproportionating microorganisms.</title>
        <authorList>
            <person name="Ward L.M."/>
            <person name="Bertran E."/>
            <person name="Johnston D.T."/>
        </authorList>
    </citation>
    <scope>NUCLEOTIDE SEQUENCE [LARGE SCALE GENOMIC DNA]</scope>
    <source>
        <strain evidence="1 2">DSM 3696</strain>
    </source>
</reference>
<proteinExistence type="predicted"/>
<dbReference type="AlphaFoldDB" id="A0A7K3NQK6"/>
<organism evidence="1 2">
    <name type="scientific">Desulfolutivibrio sulfodismutans</name>
    <dbReference type="NCBI Taxonomy" id="63561"/>
    <lineage>
        <taxon>Bacteria</taxon>
        <taxon>Pseudomonadati</taxon>
        <taxon>Thermodesulfobacteriota</taxon>
        <taxon>Desulfovibrionia</taxon>
        <taxon>Desulfovibrionales</taxon>
        <taxon>Desulfovibrionaceae</taxon>
        <taxon>Desulfolutivibrio</taxon>
    </lineage>
</organism>
<dbReference type="RefSeq" id="WP_163303531.1">
    <property type="nucleotide sequence ID" value="NZ_JAAGRQ010000104.1"/>
</dbReference>
<evidence type="ECO:0000313" key="1">
    <source>
        <dbReference type="EMBL" id="NDY58458.1"/>
    </source>
</evidence>
<dbReference type="Proteomes" id="UP000469724">
    <property type="component" value="Unassembled WGS sequence"/>
</dbReference>
<sequence length="134" mass="14777">MGRVITPNFHHREKKVRTCTVSPAPAEPLFSDAEIWSRDYAQADGVVFGICALAAILSRHLGPDEAWPPLLLGLLDAARRHLEPRTGQLSQAARDLKDLLVSESRAGNAQDFSAALLITDLIEYTPRYRVTSGR</sequence>
<gene>
    <name evidence="1" type="ORF">G3N56_17125</name>
</gene>